<evidence type="ECO:0000313" key="2">
    <source>
        <dbReference type="Proteomes" id="UP000077069"/>
    </source>
</evidence>
<accession>A0A177CYR3</accession>
<dbReference type="GeneID" id="28770629"/>
<dbReference type="EMBL" id="KV441548">
    <property type="protein sequence ID" value="OAG12178.1"/>
    <property type="molecule type" value="Genomic_DNA"/>
</dbReference>
<evidence type="ECO:0000313" key="1">
    <source>
        <dbReference type="EMBL" id="OAG12178.1"/>
    </source>
</evidence>
<gene>
    <name evidence="1" type="ORF">CC84DRAFT_71798</name>
</gene>
<organism evidence="1 2">
    <name type="scientific">Paraphaeosphaeria sporulosa</name>
    <dbReference type="NCBI Taxonomy" id="1460663"/>
    <lineage>
        <taxon>Eukaryota</taxon>
        <taxon>Fungi</taxon>
        <taxon>Dikarya</taxon>
        <taxon>Ascomycota</taxon>
        <taxon>Pezizomycotina</taxon>
        <taxon>Dothideomycetes</taxon>
        <taxon>Pleosporomycetidae</taxon>
        <taxon>Pleosporales</taxon>
        <taxon>Massarineae</taxon>
        <taxon>Didymosphaeriaceae</taxon>
        <taxon>Paraphaeosphaeria</taxon>
    </lineage>
</organism>
<dbReference type="AlphaFoldDB" id="A0A177CYR3"/>
<protein>
    <submittedName>
        <fullName evidence="1">Uncharacterized protein</fullName>
    </submittedName>
</protein>
<keyword evidence="2" id="KW-1185">Reference proteome</keyword>
<proteinExistence type="predicted"/>
<sequence>MDCPHVFGGLVEGRTPGVAGALSGHGKRESRCLSASVRDAPQPRFMCYLRFRDRSELPDELALSCWGHAGSKVATRRKAHVLTWLWLIAVASSRELRLCMHG</sequence>
<dbReference type="RefSeq" id="XP_018042543.1">
    <property type="nucleotide sequence ID" value="XM_018187143.1"/>
</dbReference>
<dbReference type="InParanoid" id="A0A177CYR3"/>
<name>A0A177CYR3_9PLEO</name>
<reference evidence="1 2" key="1">
    <citation type="submission" date="2016-05" db="EMBL/GenBank/DDBJ databases">
        <title>Comparative analysis of secretome profiles of manganese(II)-oxidizing ascomycete fungi.</title>
        <authorList>
            <consortium name="DOE Joint Genome Institute"/>
            <person name="Zeiner C.A."/>
            <person name="Purvine S.O."/>
            <person name="Zink E.M."/>
            <person name="Wu S."/>
            <person name="Pasa-Tolic L."/>
            <person name="Chaput D.L."/>
            <person name="Haridas S."/>
            <person name="Grigoriev I.V."/>
            <person name="Santelli C.M."/>
            <person name="Hansel C.M."/>
        </authorList>
    </citation>
    <scope>NUCLEOTIDE SEQUENCE [LARGE SCALE GENOMIC DNA]</scope>
    <source>
        <strain evidence="1 2">AP3s5-JAC2a</strain>
    </source>
</reference>
<dbReference type="Proteomes" id="UP000077069">
    <property type="component" value="Unassembled WGS sequence"/>
</dbReference>